<gene>
    <name evidence="1" type="ORF">N7460_013549</name>
</gene>
<dbReference type="EMBL" id="JAQJZL010000016">
    <property type="protein sequence ID" value="KAJ6023154.1"/>
    <property type="molecule type" value="Genomic_DNA"/>
</dbReference>
<keyword evidence="2" id="KW-1185">Reference proteome</keyword>
<evidence type="ECO:0000313" key="2">
    <source>
        <dbReference type="Proteomes" id="UP001219568"/>
    </source>
</evidence>
<sequence>MAPREPAERAGSTQRGMFIQDGHFVPEDLHNMHTAQPIYWVTVFIIGRIGTNENFMKRAIRLIEQRQCLVTTEPLHATYKSCISLPVTGEWDSVIAVQHAESYARILLLEIQCNTLFINWAITMTESQLRSIL</sequence>
<reference evidence="1" key="1">
    <citation type="journal article" date="2023" name="IMA Fungus">
        <title>Comparative genomic study of the Penicillium genus elucidates a diverse pangenome and 15 lateral gene transfer events.</title>
        <authorList>
            <person name="Petersen C."/>
            <person name="Sorensen T."/>
            <person name="Nielsen M.R."/>
            <person name="Sondergaard T.E."/>
            <person name="Sorensen J.L."/>
            <person name="Fitzpatrick D.A."/>
            <person name="Frisvad J.C."/>
            <person name="Nielsen K.L."/>
        </authorList>
    </citation>
    <scope>NUCLEOTIDE SEQUENCE</scope>
    <source>
        <strain evidence="1">IBT 15450</strain>
    </source>
</reference>
<proteinExistence type="predicted"/>
<dbReference type="Proteomes" id="UP001219568">
    <property type="component" value="Unassembled WGS sequence"/>
</dbReference>
<comment type="caution">
    <text evidence="1">The sequence shown here is derived from an EMBL/GenBank/DDBJ whole genome shotgun (WGS) entry which is preliminary data.</text>
</comment>
<name>A0AAD6N2S7_PENCN</name>
<reference evidence="1" key="2">
    <citation type="submission" date="2023-01" db="EMBL/GenBank/DDBJ databases">
        <authorList>
            <person name="Petersen C."/>
        </authorList>
    </citation>
    <scope>NUCLEOTIDE SEQUENCE</scope>
    <source>
        <strain evidence="1">IBT 15450</strain>
    </source>
</reference>
<protein>
    <submittedName>
        <fullName evidence="1">Uncharacterized protein</fullName>
    </submittedName>
</protein>
<evidence type="ECO:0000313" key="1">
    <source>
        <dbReference type="EMBL" id="KAJ6023154.1"/>
    </source>
</evidence>
<accession>A0AAD6N2S7</accession>
<organism evidence="1 2">
    <name type="scientific">Penicillium canescens</name>
    <dbReference type="NCBI Taxonomy" id="5083"/>
    <lineage>
        <taxon>Eukaryota</taxon>
        <taxon>Fungi</taxon>
        <taxon>Dikarya</taxon>
        <taxon>Ascomycota</taxon>
        <taxon>Pezizomycotina</taxon>
        <taxon>Eurotiomycetes</taxon>
        <taxon>Eurotiomycetidae</taxon>
        <taxon>Eurotiales</taxon>
        <taxon>Aspergillaceae</taxon>
        <taxon>Penicillium</taxon>
    </lineage>
</organism>
<dbReference type="AlphaFoldDB" id="A0AAD6N2S7"/>